<dbReference type="Pfam" id="PF01753">
    <property type="entry name" value="zf-MYND"/>
    <property type="match status" value="1"/>
</dbReference>
<dbReference type="EMBL" id="JAULSN010000005">
    <property type="protein sequence ID" value="KAK3371658.1"/>
    <property type="molecule type" value="Genomic_DNA"/>
</dbReference>
<comment type="caution">
    <text evidence="6">The sequence shown here is derived from an EMBL/GenBank/DDBJ whole genome shotgun (WGS) entry which is preliminary data.</text>
</comment>
<evidence type="ECO:0000256" key="4">
    <source>
        <dbReference type="PROSITE-ProRule" id="PRU00134"/>
    </source>
</evidence>
<dbReference type="PROSITE" id="PS01360">
    <property type="entry name" value="ZF_MYND_1"/>
    <property type="match status" value="1"/>
</dbReference>
<keyword evidence="1" id="KW-0479">Metal-binding</keyword>
<gene>
    <name evidence="6" type="ORF">B0T24DRAFT_629947</name>
</gene>
<dbReference type="PROSITE" id="PS50865">
    <property type="entry name" value="ZF_MYND_2"/>
    <property type="match status" value="1"/>
</dbReference>
<dbReference type="Proteomes" id="UP001287356">
    <property type="component" value="Unassembled WGS sequence"/>
</dbReference>
<evidence type="ECO:0000313" key="6">
    <source>
        <dbReference type="EMBL" id="KAK3371658.1"/>
    </source>
</evidence>
<sequence>MDTRPIRFEFQCLEGAEELKFVHNIPSGLVNPEALAAQRDGRYRSQFLTAIRPILKEHEAACRAASKGFCENCGQPSVGVLQTPMSWLHNAEDPFVAVLVNPVCGKRECESQMRENIEDMIAEATAEIQGQGASRPSAHVGNMSCRICGKTEGIMKCARCKSVAYCGKEHQRADWKVHKTSCVSNDGGGR</sequence>
<evidence type="ECO:0000313" key="7">
    <source>
        <dbReference type="Proteomes" id="UP001287356"/>
    </source>
</evidence>
<evidence type="ECO:0000259" key="5">
    <source>
        <dbReference type="PROSITE" id="PS50865"/>
    </source>
</evidence>
<name>A0AAE0K7K1_9PEZI</name>
<evidence type="ECO:0000256" key="1">
    <source>
        <dbReference type="ARBA" id="ARBA00022723"/>
    </source>
</evidence>
<proteinExistence type="predicted"/>
<feature type="domain" description="MYND-type" evidence="5">
    <location>
        <begin position="145"/>
        <end position="182"/>
    </location>
</feature>
<keyword evidence="3" id="KW-0862">Zinc</keyword>
<dbReference type="GO" id="GO:0008270">
    <property type="term" value="F:zinc ion binding"/>
    <property type="evidence" value="ECO:0007669"/>
    <property type="project" value="UniProtKB-KW"/>
</dbReference>
<dbReference type="AlphaFoldDB" id="A0AAE0K7K1"/>
<accession>A0AAE0K7K1</accession>
<evidence type="ECO:0000256" key="3">
    <source>
        <dbReference type="ARBA" id="ARBA00022833"/>
    </source>
</evidence>
<evidence type="ECO:0000256" key="2">
    <source>
        <dbReference type="ARBA" id="ARBA00022771"/>
    </source>
</evidence>
<dbReference type="Gene3D" id="6.10.140.2220">
    <property type="match status" value="1"/>
</dbReference>
<reference evidence="6" key="2">
    <citation type="submission" date="2023-06" db="EMBL/GenBank/DDBJ databases">
        <authorList>
            <consortium name="Lawrence Berkeley National Laboratory"/>
            <person name="Haridas S."/>
            <person name="Hensen N."/>
            <person name="Bonometti L."/>
            <person name="Westerberg I."/>
            <person name="Brannstrom I.O."/>
            <person name="Guillou S."/>
            <person name="Cros-Aarteil S."/>
            <person name="Calhoun S."/>
            <person name="Kuo A."/>
            <person name="Mondo S."/>
            <person name="Pangilinan J."/>
            <person name="Riley R."/>
            <person name="Labutti K."/>
            <person name="Andreopoulos B."/>
            <person name="Lipzen A."/>
            <person name="Chen C."/>
            <person name="Yanf M."/>
            <person name="Daum C."/>
            <person name="Ng V."/>
            <person name="Clum A."/>
            <person name="Steindorff A."/>
            <person name="Ohm R."/>
            <person name="Martin F."/>
            <person name="Silar P."/>
            <person name="Natvig D."/>
            <person name="Lalanne C."/>
            <person name="Gautier V."/>
            <person name="Ament-Velasquez S.L."/>
            <person name="Kruys A."/>
            <person name="Hutchinson M.I."/>
            <person name="Powell A.J."/>
            <person name="Barry K."/>
            <person name="Miller A.N."/>
            <person name="Grigoriev I.V."/>
            <person name="Debuchy R."/>
            <person name="Gladieux P."/>
            <person name="Thoren M.H."/>
            <person name="Johannesson H."/>
        </authorList>
    </citation>
    <scope>NUCLEOTIDE SEQUENCE</scope>
    <source>
        <strain evidence="6">CBS 958.72</strain>
    </source>
</reference>
<organism evidence="6 7">
    <name type="scientific">Lasiosphaeria ovina</name>
    <dbReference type="NCBI Taxonomy" id="92902"/>
    <lineage>
        <taxon>Eukaryota</taxon>
        <taxon>Fungi</taxon>
        <taxon>Dikarya</taxon>
        <taxon>Ascomycota</taxon>
        <taxon>Pezizomycotina</taxon>
        <taxon>Sordariomycetes</taxon>
        <taxon>Sordariomycetidae</taxon>
        <taxon>Sordariales</taxon>
        <taxon>Lasiosphaeriaceae</taxon>
        <taxon>Lasiosphaeria</taxon>
    </lineage>
</organism>
<keyword evidence="7" id="KW-1185">Reference proteome</keyword>
<protein>
    <recommendedName>
        <fullName evidence="5">MYND-type domain-containing protein</fullName>
    </recommendedName>
</protein>
<reference evidence="6" key="1">
    <citation type="journal article" date="2023" name="Mol. Phylogenet. Evol.">
        <title>Genome-scale phylogeny and comparative genomics of the fungal order Sordariales.</title>
        <authorList>
            <person name="Hensen N."/>
            <person name="Bonometti L."/>
            <person name="Westerberg I."/>
            <person name="Brannstrom I.O."/>
            <person name="Guillou S."/>
            <person name="Cros-Aarteil S."/>
            <person name="Calhoun S."/>
            <person name="Haridas S."/>
            <person name="Kuo A."/>
            <person name="Mondo S."/>
            <person name="Pangilinan J."/>
            <person name="Riley R."/>
            <person name="LaButti K."/>
            <person name="Andreopoulos B."/>
            <person name="Lipzen A."/>
            <person name="Chen C."/>
            <person name="Yan M."/>
            <person name="Daum C."/>
            <person name="Ng V."/>
            <person name="Clum A."/>
            <person name="Steindorff A."/>
            <person name="Ohm R.A."/>
            <person name="Martin F."/>
            <person name="Silar P."/>
            <person name="Natvig D.O."/>
            <person name="Lalanne C."/>
            <person name="Gautier V."/>
            <person name="Ament-Velasquez S.L."/>
            <person name="Kruys A."/>
            <person name="Hutchinson M.I."/>
            <person name="Powell A.J."/>
            <person name="Barry K."/>
            <person name="Miller A.N."/>
            <person name="Grigoriev I.V."/>
            <person name="Debuchy R."/>
            <person name="Gladieux P."/>
            <person name="Hiltunen Thoren M."/>
            <person name="Johannesson H."/>
        </authorList>
    </citation>
    <scope>NUCLEOTIDE SEQUENCE</scope>
    <source>
        <strain evidence="6">CBS 958.72</strain>
    </source>
</reference>
<keyword evidence="2 4" id="KW-0863">Zinc-finger</keyword>
<dbReference type="InterPro" id="IPR002893">
    <property type="entry name" value="Znf_MYND"/>
</dbReference>
<dbReference type="SUPFAM" id="SSF144232">
    <property type="entry name" value="HIT/MYND zinc finger-like"/>
    <property type="match status" value="1"/>
</dbReference>